<reference evidence="5" key="1">
    <citation type="journal article" date="2023" name="Mol. Biol. Evol.">
        <title>Third-Generation Sequencing Reveals the Adaptive Role of the Epigenome in Three Deep-Sea Polychaetes.</title>
        <authorList>
            <person name="Perez M."/>
            <person name="Aroh O."/>
            <person name="Sun Y."/>
            <person name="Lan Y."/>
            <person name="Juniper S.K."/>
            <person name="Young C.R."/>
            <person name="Angers B."/>
            <person name="Qian P.Y."/>
        </authorList>
    </citation>
    <scope>NUCLEOTIDE SEQUENCE</scope>
    <source>
        <strain evidence="5">R07B-5</strain>
    </source>
</reference>
<evidence type="ECO:0008006" key="7">
    <source>
        <dbReference type="Google" id="ProtNLM"/>
    </source>
</evidence>
<evidence type="ECO:0000256" key="3">
    <source>
        <dbReference type="ARBA" id="ARBA00025734"/>
    </source>
</evidence>
<dbReference type="PANTHER" id="PTHR10276">
    <property type="entry name" value="CORE-BINDING FACTOR, BETA SUBUNIT"/>
    <property type="match status" value="1"/>
</dbReference>
<dbReference type="SUPFAM" id="SSF50723">
    <property type="entry name" value="Core binding factor beta, CBF"/>
    <property type="match status" value="1"/>
</dbReference>
<dbReference type="AlphaFoldDB" id="A0AAD9UFR6"/>
<gene>
    <name evidence="5" type="ORF">NP493_159g00008</name>
</gene>
<keyword evidence="2" id="KW-0539">Nucleus</keyword>
<dbReference type="Pfam" id="PF02312">
    <property type="entry name" value="CBF_beta"/>
    <property type="match status" value="1"/>
</dbReference>
<organism evidence="5 6">
    <name type="scientific">Ridgeia piscesae</name>
    <name type="common">Tubeworm</name>
    <dbReference type="NCBI Taxonomy" id="27915"/>
    <lineage>
        <taxon>Eukaryota</taxon>
        <taxon>Metazoa</taxon>
        <taxon>Spiralia</taxon>
        <taxon>Lophotrochozoa</taxon>
        <taxon>Annelida</taxon>
        <taxon>Polychaeta</taxon>
        <taxon>Sedentaria</taxon>
        <taxon>Canalipalpata</taxon>
        <taxon>Sabellida</taxon>
        <taxon>Siboglinidae</taxon>
        <taxon>Ridgeia</taxon>
    </lineage>
</organism>
<dbReference type="PANTHER" id="PTHR10276:SF3">
    <property type="entry name" value="CORE-BINDING FACTOR SUBUNIT BETA"/>
    <property type="match status" value="1"/>
</dbReference>
<comment type="similarity">
    <text evidence="3">Belongs to the CBF-beta family.</text>
</comment>
<name>A0AAD9UFR6_RIDPI</name>
<dbReference type="GO" id="GO:0043565">
    <property type="term" value="F:sequence-specific DNA binding"/>
    <property type="evidence" value="ECO:0007669"/>
    <property type="project" value="TreeGrafter"/>
</dbReference>
<dbReference type="EMBL" id="JAODUO010000159">
    <property type="protein sequence ID" value="KAK2187625.1"/>
    <property type="molecule type" value="Genomic_DNA"/>
</dbReference>
<dbReference type="InterPro" id="IPR036552">
    <property type="entry name" value="CBF_bsu_sf"/>
</dbReference>
<dbReference type="Gene3D" id="2.40.250.10">
    <property type="entry name" value="Core binding factor, beta subunit"/>
    <property type="match status" value="1"/>
</dbReference>
<comment type="caution">
    <text evidence="5">The sequence shown here is derived from an EMBL/GenBank/DDBJ whole genome shotgun (WGS) entry which is preliminary data.</text>
</comment>
<protein>
    <recommendedName>
        <fullName evidence="7">Core-binding factor subunit beta</fullName>
    </recommendedName>
</protein>
<dbReference type="GO" id="GO:0003713">
    <property type="term" value="F:transcription coactivator activity"/>
    <property type="evidence" value="ECO:0007669"/>
    <property type="project" value="InterPro"/>
</dbReference>
<evidence type="ECO:0000313" key="5">
    <source>
        <dbReference type="EMBL" id="KAK2187625.1"/>
    </source>
</evidence>
<accession>A0AAD9UFR6</accession>
<dbReference type="InterPro" id="IPR003417">
    <property type="entry name" value="CBF_beta"/>
</dbReference>
<keyword evidence="6" id="KW-1185">Reference proteome</keyword>
<comment type="subcellular location">
    <subcellularLocation>
        <location evidence="1">Nucleus</location>
    </subcellularLocation>
</comment>
<dbReference type="GO" id="GO:0016513">
    <property type="term" value="C:core-binding factor complex"/>
    <property type="evidence" value="ECO:0007669"/>
    <property type="project" value="TreeGrafter"/>
</dbReference>
<dbReference type="GO" id="GO:0006357">
    <property type="term" value="P:regulation of transcription by RNA polymerase II"/>
    <property type="evidence" value="ECO:0007669"/>
    <property type="project" value="TreeGrafter"/>
</dbReference>
<feature type="coiled-coil region" evidence="4">
    <location>
        <begin position="108"/>
        <end position="135"/>
    </location>
</feature>
<evidence type="ECO:0000256" key="2">
    <source>
        <dbReference type="ARBA" id="ARBA00023242"/>
    </source>
</evidence>
<evidence type="ECO:0000256" key="4">
    <source>
        <dbReference type="SAM" id="Coils"/>
    </source>
</evidence>
<proteinExistence type="inferred from homology"/>
<evidence type="ECO:0000313" key="6">
    <source>
        <dbReference type="Proteomes" id="UP001209878"/>
    </source>
</evidence>
<sequence>MLIAPPTRSPTTWSGINLQLAFVSNAWSEAEEDRIATQEFVDFQRERGKVHLKSQFIMNGVSVIWRGWIDLQRLDGAGWLEFDEERARVEDQILREQIEQYNRHLHGIDDQQRHLQEEREQRAEVEAEVAEALLHFSGNMHNNNNYHK</sequence>
<evidence type="ECO:0000256" key="1">
    <source>
        <dbReference type="ARBA" id="ARBA00004123"/>
    </source>
</evidence>
<keyword evidence="4" id="KW-0175">Coiled coil</keyword>
<dbReference type="Proteomes" id="UP001209878">
    <property type="component" value="Unassembled WGS sequence"/>
</dbReference>